<organism evidence="1 2">
    <name type="scientific">Populus alba</name>
    <name type="common">White poplar</name>
    <dbReference type="NCBI Taxonomy" id="43335"/>
    <lineage>
        <taxon>Eukaryota</taxon>
        <taxon>Viridiplantae</taxon>
        <taxon>Streptophyta</taxon>
        <taxon>Embryophyta</taxon>
        <taxon>Tracheophyta</taxon>
        <taxon>Spermatophyta</taxon>
        <taxon>Magnoliopsida</taxon>
        <taxon>eudicotyledons</taxon>
        <taxon>Gunneridae</taxon>
        <taxon>Pentapetalae</taxon>
        <taxon>rosids</taxon>
        <taxon>fabids</taxon>
        <taxon>Malpighiales</taxon>
        <taxon>Salicaceae</taxon>
        <taxon>Saliceae</taxon>
        <taxon>Populus</taxon>
    </lineage>
</organism>
<comment type="caution">
    <text evidence="1">The sequence shown here is derived from an EMBL/GenBank/DDBJ whole genome shotgun (WGS) entry which is preliminary data.</text>
</comment>
<gene>
    <name evidence="1" type="ORF">D5086_024093</name>
</gene>
<dbReference type="EMBL" id="RCHU02000013">
    <property type="protein sequence ID" value="KAL3573480.1"/>
    <property type="molecule type" value="Genomic_DNA"/>
</dbReference>
<keyword evidence="2" id="KW-1185">Reference proteome</keyword>
<name>A0ACC4B4S4_POPAL</name>
<protein>
    <submittedName>
        <fullName evidence="1">Uncharacterized protein</fullName>
    </submittedName>
</protein>
<evidence type="ECO:0000313" key="2">
    <source>
        <dbReference type="Proteomes" id="UP000309997"/>
    </source>
</evidence>
<sequence>MQMDSIRKGTYVFVSPPDAPSSAAILASSRAPEESTLVEDDSRVRVPALNLSIEFDSGTPLAWLFGMEPRRARARARLGEKAKDF</sequence>
<proteinExistence type="predicted"/>
<accession>A0ACC4B4S4</accession>
<evidence type="ECO:0000313" key="1">
    <source>
        <dbReference type="EMBL" id="KAL3573480.1"/>
    </source>
</evidence>
<reference evidence="1 2" key="1">
    <citation type="journal article" date="2024" name="Plant Biotechnol. J.">
        <title>Genome and CRISPR/Cas9 system of a widespread forest tree (Populus alba) in the world.</title>
        <authorList>
            <person name="Liu Y.J."/>
            <person name="Jiang P.F."/>
            <person name="Han X.M."/>
            <person name="Li X.Y."/>
            <person name="Wang H.M."/>
            <person name="Wang Y.J."/>
            <person name="Wang X.X."/>
            <person name="Zeng Q.Y."/>
        </authorList>
    </citation>
    <scope>NUCLEOTIDE SEQUENCE [LARGE SCALE GENOMIC DNA]</scope>
    <source>
        <strain evidence="2">cv. PAL-ZL1</strain>
    </source>
</reference>
<dbReference type="Proteomes" id="UP000309997">
    <property type="component" value="Unassembled WGS sequence"/>
</dbReference>